<dbReference type="InterPro" id="IPR003812">
    <property type="entry name" value="Fido"/>
</dbReference>
<dbReference type="PROSITE" id="PS51459">
    <property type="entry name" value="FIDO"/>
    <property type="match status" value="1"/>
</dbReference>
<dbReference type="InterPro" id="IPR036597">
    <property type="entry name" value="Fido-like_dom_sf"/>
</dbReference>
<comment type="caution">
    <text evidence="2">The sequence shown here is derived from an EMBL/GenBank/DDBJ whole genome shotgun (WGS) entry which is preliminary data.</text>
</comment>
<reference evidence="2 3" key="1">
    <citation type="journal article" date="2019" name="Nat. Med.">
        <title>A library of human gut bacterial isolates paired with longitudinal multiomics data enables mechanistic microbiome research.</title>
        <authorList>
            <person name="Poyet M."/>
            <person name="Groussin M."/>
            <person name="Gibbons S.M."/>
            <person name="Avila-Pacheco J."/>
            <person name="Jiang X."/>
            <person name="Kearney S.M."/>
            <person name="Perrotta A.R."/>
            <person name="Berdy B."/>
            <person name="Zhao S."/>
            <person name="Lieberman T.D."/>
            <person name="Swanson P.K."/>
            <person name="Smith M."/>
            <person name="Roesemann S."/>
            <person name="Alexander J.E."/>
            <person name="Rich S.A."/>
            <person name="Livny J."/>
            <person name="Vlamakis H."/>
            <person name="Clish C."/>
            <person name="Bullock K."/>
            <person name="Deik A."/>
            <person name="Scott J."/>
            <person name="Pierce K.A."/>
            <person name="Xavier R.J."/>
            <person name="Alm E.J."/>
        </authorList>
    </citation>
    <scope>NUCLEOTIDE SEQUENCE [LARGE SCALE GENOMIC DNA]</scope>
    <source>
        <strain evidence="2 3">BIOML-A20</strain>
    </source>
</reference>
<organism evidence="2 3">
    <name type="scientific">Collinsella aerofaciens</name>
    <dbReference type="NCBI Taxonomy" id="74426"/>
    <lineage>
        <taxon>Bacteria</taxon>
        <taxon>Bacillati</taxon>
        <taxon>Actinomycetota</taxon>
        <taxon>Coriobacteriia</taxon>
        <taxon>Coriobacteriales</taxon>
        <taxon>Coriobacteriaceae</taxon>
        <taxon>Collinsella</taxon>
    </lineage>
</organism>
<evidence type="ECO:0000313" key="2">
    <source>
        <dbReference type="EMBL" id="MZJ40015.1"/>
    </source>
</evidence>
<dbReference type="AlphaFoldDB" id="A0A6N9JLV9"/>
<name>A0A6N9JLV9_9ACTN</name>
<proteinExistence type="predicted"/>
<dbReference type="SUPFAM" id="SSF140931">
    <property type="entry name" value="Fic-like"/>
    <property type="match status" value="1"/>
</dbReference>
<accession>A0A6N9JLV9</accession>
<sequence length="50" mass="5698">MFSANRVLAYIAVKEHPFLDGNKRSAAAFFIHFLDKNGVLRDGETPCRSW</sequence>
<dbReference type="InterPro" id="IPR053737">
    <property type="entry name" value="Type_II_TA_Toxin"/>
</dbReference>
<evidence type="ECO:0000313" key="3">
    <source>
        <dbReference type="Proteomes" id="UP000469380"/>
    </source>
</evidence>
<evidence type="ECO:0000259" key="1">
    <source>
        <dbReference type="PROSITE" id="PS51459"/>
    </source>
</evidence>
<dbReference type="Pfam" id="PF02661">
    <property type="entry name" value="Fic"/>
    <property type="match status" value="1"/>
</dbReference>
<feature type="domain" description="Fido" evidence="1">
    <location>
        <begin position="1"/>
        <end position="50"/>
    </location>
</feature>
<dbReference type="Gene3D" id="1.20.120.1870">
    <property type="entry name" value="Fic/DOC protein, Fido domain"/>
    <property type="match status" value="1"/>
</dbReference>
<dbReference type="RefSeq" id="WP_161160854.1">
    <property type="nucleotide sequence ID" value="NZ_WWSR01000016.1"/>
</dbReference>
<protein>
    <recommendedName>
        <fullName evidence="1">Fido domain-containing protein</fullName>
    </recommendedName>
</protein>
<gene>
    <name evidence="2" type="ORF">GT464_08695</name>
</gene>
<dbReference type="EMBL" id="WWSR01000016">
    <property type="protein sequence ID" value="MZJ40015.1"/>
    <property type="molecule type" value="Genomic_DNA"/>
</dbReference>
<dbReference type="Proteomes" id="UP000469380">
    <property type="component" value="Unassembled WGS sequence"/>
</dbReference>